<dbReference type="Proteomes" id="UP000199197">
    <property type="component" value="Unassembled WGS sequence"/>
</dbReference>
<evidence type="ECO:0000256" key="1">
    <source>
        <dbReference type="SAM" id="SignalP"/>
    </source>
</evidence>
<gene>
    <name evidence="2" type="ORF">JGI23_01152</name>
</gene>
<dbReference type="RefSeq" id="WP_092349836.1">
    <property type="nucleotide sequence ID" value="NZ_CZVW01000010.1"/>
</dbReference>
<organism evidence="2 3">
    <name type="scientific">Candidatus Chryseopegocella kryptomonas</name>
    <dbReference type="NCBI Taxonomy" id="1633643"/>
    <lineage>
        <taxon>Bacteria</taxon>
        <taxon>Pseudomonadati</taxon>
        <taxon>Candidatus Kryptoniota</taxon>
        <taxon>Candidatus Chryseopegocella</taxon>
    </lineage>
</organism>
<reference evidence="3" key="1">
    <citation type="submission" date="2015-11" db="EMBL/GenBank/DDBJ databases">
        <authorList>
            <person name="Varghese N."/>
        </authorList>
    </citation>
    <scope>NUCLEOTIDE SEQUENCE [LARGE SCALE GENOMIC DNA]</scope>
    <source>
        <strain evidence="3">JGI-23</strain>
    </source>
</reference>
<feature type="signal peptide" evidence="1">
    <location>
        <begin position="1"/>
        <end position="23"/>
    </location>
</feature>
<accession>A0A0P1N1N4</accession>
<dbReference type="Pfam" id="PF16119">
    <property type="entry name" value="DUF4835"/>
    <property type="match status" value="1"/>
</dbReference>
<dbReference type="InterPro" id="IPR032274">
    <property type="entry name" value="DUF4835"/>
</dbReference>
<evidence type="ECO:0008006" key="4">
    <source>
        <dbReference type="Google" id="ProtNLM"/>
    </source>
</evidence>
<dbReference type="AlphaFoldDB" id="A0A0P1N1N4"/>
<proteinExistence type="predicted"/>
<dbReference type="OrthoDB" id="9773381at2"/>
<protein>
    <recommendedName>
        <fullName evidence="4">DUF4835 domain-containing protein</fullName>
    </recommendedName>
</protein>
<evidence type="ECO:0000313" key="3">
    <source>
        <dbReference type="Proteomes" id="UP000199197"/>
    </source>
</evidence>
<name>A0A0P1N1N4_9BACT</name>
<feature type="chain" id="PRO_5006067877" description="DUF4835 domain-containing protein" evidence="1">
    <location>
        <begin position="24"/>
        <end position="297"/>
    </location>
</feature>
<sequence>MIKKFTFFFLCFVLLLNFSISQEIECKVTVNFEQLPPQNKSDLSDFAEKIQRYINSYKWTNVDLGGEKIQCTLNIFFTSASGNNYQAQIFIGSQRKIYESDKSTAVLRILDDKVDFVYDKNAPLYHDEFRFDPLLSLIDFYMYIVIGYDFDTYEPLGGTEFFEKAFRICTNAQSSRFSRGWQKVSSGYSRFNLIDELLDSKYSDFRKAMYEYHYNGLDIMQKYPDEALAKIDSVIDVMINIRKNINPTSTLVKLFFDAKYMELAEIFKNAKNKEAIFKKLILADPSHQTTYLEYMKN</sequence>
<keyword evidence="3" id="KW-1185">Reference proteome</keyword>
<evidence type="ECO:0000313" key="2">
    <source>
        <dbReference type="EMBL" id="CUT01944.1"/>
    </source>
</evidence>
<keyword evidence="1" id="KW-0732">Signal</keyword>
<dbReference type="EMBL" id="CZVW01000010">
    <property type="protein sequence ID" value="CUT01944.1"/>
    <property type="molecule type" value="Genomic_DNA"/>
</dbReference>